<evidence type="ECO:0000313" key="1">
    <source>
        <dbReference type="EMBL" id="MEP1060423.1"/>
    </source>
</evidence>
<sequence>MDDCRMSVMAIYGPLVLATLSGWKQPRLYLALDTTVLWNRFCMIHLSVVCCGRAVPLLWRVLEHNSVTVAFKALLLRFALTQRV</sequence>
<evidence type="ECO:0008006" key="3">
    <source>
        <dbReference type="Google" id="ProtNLM"/>
    </source>
</evidence>
<organism evidence="1 2">
    <name type="scientific">Stenomitos frigidus AS-A4</name>
    <dbReference type="NCBI Taxonomy" id="2933935"/>
    <lineage>
        <taxon>Bacteria</taxon>
        <taxon>Bacillati</taxon>
        <taxon>Cyanobacteriota</taxon>
        <taxon>Cyanophyceae</taxon>
        <taxon>Leptolyngbyales</taxon>
        <taxon>Leptolyngbyaceae</taxon>
        <taxon>Stenomitos</taxon>
    </lineage>
</organism>
<protein>
    <recommendedName>
        <fullName evidence="3">Secreted protein</fullName>
    </recommendedName>
</protein>
<dbReference type="RefSeq" id="WP_190452365.1">
    <property type="nucleotide sequence ID" value="NZ_JAMPLM010000018.1"/>
</dbReference>
<reference evidence="1 2" key="1">
    <citation type="submission" date="2022-04" db="EMBL/GenBank/DDBJ databases">
        <title>Positive selection, recombination, and allopatry shape intraspecific diversity of widespread and dominant cyanobacteria.</title>
        <authorList>
            <person name="Wei J."/>
            <person name="Shu W."/>
            <person name="Hu C."/>
        </authorList>
    </citation>
    <scope>NUCLEOTIDE SEQUENCE [LARGE SCALE GENOMIC DNA]</scope>
    <source>
        <strain evidence="1 2">AS-A4</strain>
    </source>
</reference>
<dbReference type="EMBL" id="JAMPLM010000018">
    <property type="protein sequence ID" value="MEP1060423.1"/>
    <property type="molecule type" value="Genomic_DNA"/>
</dbReference>
<name>A0ABV0KMG7_9CYAN</name>
<evidence type="ECO:0000313" key="2">
    <source>
        <dbReference type="Proteomes" id="UP001476950"/>
    </source>
</evidence>
<dbReference type="Proteomes" id="UP001476950">
    <property type="component" value="Unassembled WGS sequence"/>
</dbReference>
<proteinExistence type="predicted"/>
<comment type="caution">
    <text evidence="1">The sequence shown here is derived from an EMBL/GenBank/DDBJ whole genome shotgun (WGS) entry which is preliminary data.</text>
</comment>
<keyword evidence="2" id="KW-1185">Reference proteome</keyword>
<accession>A0ABV0KMG7</accession>
<gene>
    <name evidence="1" type="ORF">NDI38_18470</name>
</gene>